<protein>
    <recommendedName>
        <fullName evidence="4">PH domain-containing protein</fullName>
    </recommendedName>
</protein>
<keyword evidence="1" id="KW-0812">Transmembrane</keyword>
<evidence type="ECO:0008006" key="4">
    <source>
        <dbReference type="Google" id="ProtNLM"/>
    </source>
</evidence>
<keyword evidence="1" id="KW-1133">Transmembrane helix</keyword>
<evidence type="ECO:0000313" key="2">
    <source>
        <dbReference type="EMBL" id="SDW53593.1"/>
    </source>
</evidence>
<dbReference type="OrthoDB" id="1441845at2"/>
<organism evidence="2 3">
    <name type="scientific">Flagellimonas zhangzhouensis</name>
    <dbReference type="NCBI Taxonomy" id="1073328"/>
    <lineage>
        <taxon>Bacteria</taxon>
        <taxon>Pseudomonadati</taxon>
        <taxon>Bacteroidota</taxon>
        <taxon>Flavobacteriia</taxon>
        <taxon>Flavobacteriales</taxon>
        <taxon>Flavobacteriaceae</taxon>
        <taxon>Flagellimonas</taxon>
    </lineage>
</organism>
<feature type="transmembrane region" description="Helical" evidence="1">
    <location>
        <begin position="7"/>
        <end position="26"/>
    </location>
</feature>
<evidence type="ECO:0000256" key="1">
    <source>
        <dbReference type="SAM" id="Phobius"/>
    </source>
</evidence>
<keyword evidence="1" id="KW-0472">Membrane</keyword>
<sequence>MGIKKRHVLWNILIVLTVLVCVFAFVEHYKNWHKIEEGNFKVFSGLYYQKIPLAELDSVLLVEKLPEMERSSGFSWMEREKGVFFDSITQSKVYVFVDNLYQHKIKLVHHDSLQLYINLQDSIQTQELFSVLQADLLQRAEQAKVAQ</sequence>
<name>A0A1H2UBM8_9FLAO</name>
<dbReference type="STRING" id="1073328.SAMN05216294_0763"/>
<proteinExistence type="predicted"/>
<dbReference type="Proteomes" id="UP000199592">
    <property type="component" value="Unassembled WGS sequence"/>
</dbReference>
<reference evidence="3" key="1">
    <citation type="submission" date="2016-10" db="EMBL/GenBank/DDBJ databases">
        <authorList>
            <person name="Varghese N."/>
            <person name="Submissions S."/>
        </authorList>
    </citation>
    <scope>NUCLEOTIDE SEQUENCE [LARGE SCALE GENOMIC DNA]</scope>
    <source>
        <strain evidence="3">DSM 25030</strain>
    </source>
</reference>
<dbReference type="EMBL" id="FNMY01000002">
    <property type="protein sequence ID" value="SDW53593.1"/>
    <property type="molecule type" value="Genomic_DNA"/>
</dbReference>
<evidence type="ECO:0000313" key="3">
    <source>
        <dbReference type="Proteomes" id="UP000199592"/>
    </source>
</evidence>
<dbReference type="AlphaFoldDB" id="A0A1H2UBM8"/>
<accession>A0A1H2UBM8</accession>
<keyword evidence="3" id="KW-1185">Reference proteome</keyword>
<gene>
    <name evidence="2" type="ORF">SAMN04487892_1530</name>
</gene>